<evidence type="ECO:0000256" key="2">
    <source>
        <dbReference type="ARBA" id="ARBA00012438"/>
    </source>
</evidence>
<keyword evidence="7" id="KW-0067">ATP-binding</keyword>
<dbReference type="Pfam" id="PF07695">
    <property type="entry name" value="7TMR-DISM_7TM"/>
    <property type="match status" value="1"/>
</dbReference>
<feature type="transmembrane region" description="Helical" evidence="8">
    <location>
        <begin position="351"/>
        <end position="373"/>
    </location>
</feature>
<dbReference type="GO" id="GO:0005524">
    <property type="term" value="F:ATP binding"/>
    <property type="evidence" value="ECO:0007669"/>
    <property type="project" value="UniProtKB-KW"/>
</dbReference>
<evidence type="ECO:0000256" key="4">
    <source>
        <dbReference type="ARBA" id="ARBA00022679"/>
    </source>
</evidence>
<keyword evidence="5" id="KW-0547">Nucleotide-binding</keyword>
<keyword evidence="4" id="KW-0808">Transferase</keyword>
<dbReference type="Pfam" id="PF07696">
    <property type="entry name" value="7TMR-DISMED2"/>
    <property type="match status" value="1"/>
</dbReference>
<evidence type="ECO:0000256" key="3">
    <source>
        <dbReference type="ARBA" id="ARBA00022553"/>
    </source>
</evidence>
<evidence type="ECO:0000256" key="5">
    <source>
        <dbReference type="ARBA" id="ARBA00022741"/>
    </source>
</evidence>
<dbReference type="Gene3D" id="3.30.565.10">
    <property type="entry name" value="Histidine kinase-like ATPase, C-terminal domain"/>
    <property type="match status" value="1"/>
</dbReference>
<keyword evidence="6" id="KW-0418">Kinase</keyword>
<keyword evidence="3" id="KW-0597">Phosphoprotein</keyword>
<feature type="transmembrane region" description="Helical" evidence="8">
    <location>
        <begin position="236"/>
        <end position="257"/>
    </location>
</feature>
<evidence type="ECO:0000256" key="6">
    <source>
        <dbReference type="ARBA" id="ARBA00022777"/>
    </source>
</evidence>
<comment type="caution">
    <text evidence="12">The sequence shown here is derived from an EMBL/GenBank/DDBJ whole genome shotgun (WGS) entry which is preliminary data.</text>
</comment>
<feature type="domain" description="7TM-DISM receptor extracellular" evidence="11">
    <location>
        <begin position="35"/>
        <end position="158"/>
    </location>
</feature>
<organism evidence="12 13">
    <name type="scientific">Aliarcobacter butzleri L355</name>
    <dbReference type="NCBI Taxonomy" id="1447263"/>
    <lineage>
        <taxon>Bacteria</taxon>
        <taxon>Pseudomonadati</taxon>
        <taxon>Campylobacterota</taxon>
        <taxon>Epsilonproteobacteria</taxon>
        <taxon>Campylobacterales</taxon>
        <taxon>Arcobacteraceae</taxon>
        <taxon>Aliarcobacter</taxon>
    </lineage>
</organism>
<dbReference type="AlphaFoldDB" id="A0A0G9KTK8"/>
<name>A0A0G9KTK8_9BACT</name>
<accession>A0A0G9KTK8</accession>
<evidence type="ECO:0000256" key="8">
    <source>
        <dbReference type="SAM" id="Phobius"/>
    </source>
</evidence>
<evidence type="ECO:0000259" key="10">
    <source>
        <dbReference type="Pfam" id="PF07695"/>
    </source>
</evidence>
<keyword evidence="8" id="KW-1133">Transmembrane helix</keyword>
<evidence type="ECO:0000259" key="11">
    <source>
        <dbReference type="Pfam" id="PF07696"/>
    </source>
</evidence>
<dbReference type="Proteomes" id="UP000035154">
    <property type="component" value="Unassembled WGS sequence"/>
</dbReference>
<dbReference type="SUPFAM" id="SSF55874">
    <property type="entry name" value="ATPase domain of HSP90 chaperone/DNA topoisomerase II/histidine kinase"/>
    <property type="match status" value="1"/>
</dbReference>
<feature type="transmembrane region" description="Helical" evidence="8">
    <location>
        <begin position="206"/>
        <end position="230"/>
    </location>
</feature>
<protein>
    <recommendedName>
        <fullName evidence="2">histidine kinase</fullName>
        <ecNumber evidence="2">2.7.13.3</ecNumber>
    </recommendedName>
</protein>
<dbReference type="Pfam" id="PF07568">
    <property type="entry name" value="HisKA_2"/>
    <property type="match status" value="1"/>
</dbReference>
<sequence>MKNFFILVVFLFTHNFLYSQTVSLDPTISKLDNFEMYYIKDTDNSLNYENIKNINFKEKITNRFTFGYINYPIWLKLDLKNSSNEANSFILALEEPFFDSVTLIYEKNATVYRVQNSVKDNLMQREQPHPNNHFKLHLEPNETLTVYLKIRSLFSTFAEIFIYNEKYYNHNSKQTYFIYFFYLGAVGIMAFYNLFLYLYLKEVSYLYYFGYSFNFGFWVGLFSGALYFYIPIKYIYYLHFCVPLSLVFLILFSNRVLNIKSSYPITYKILNLTLLFLLILVFWVSLDIEVGFTLLNIVSPYIFFTYLILSFMLILKKSAIAKYYFIAMSIYLITMSLLILMIIGILPNNIYFRYLFIAGSFIELVMLSLILAFRINLIQKEYQNRLENEILKQTKNINDQNKILKNLLKDKEELLKEIFHRIKNNFQILIAMLSIEINKEDSNYTKNKIENIILKLKSMSIVHDMLYNQKDDEIVSLKEFFSKLCYHLSLPNIKINASIDEFFLDTKIIKNLGLLINELITNSIKHSNYEEICEIYLSISKKDNIVIIEYKDDGNNIKNSNYKQGYGTIFIEEFTSKLNNCKVELNDFFEYYISFQLEN</sequence>
<comment type="catalytic activity">
    <reaction evidence="1">
        <text>ATP + protein L-histidine = ADP + protein N-phospho-L-histidine.</text>
        <dbReference type="EC" id="2.7.13.3"/>
    </reaction>
</comment>
<feature type="transmembrane region" description="Helical" evidence="8">
    <location>
        <begin position="269"/>
        <end position="286"/>
    </location>
</feature>
<dbReference type="PANTHER" id="PTHR41523">
    <property type="entry name" value="TWO-COMPONENT SYSTEM SENSOR PROTEIN"/>
    <property type="match status" value="1"/>
</dbReference>
<dbReference type="Gene3D" id="2.60.40.2380">
    <property type="match status" value="1"/>
</dbReference>
<dbReference type="GO" id="GO:0004673">
    <property type="term" value="F:protein histidine kinase activity"/>
    <property type="evidence" value="ECO:0007669"/>
    <property type="project" value="UniProtKB-EC"/>
</dbReference>
<evidence type="ECO:0000313" key="13">
    <source>
        <dbReference type="Proteomes" id="UP000035154"/>
    </source>
</evidence>
<dbReference type="PANTHER" id="PTHR41523:SF8">
    <property type="entry name" value="ETHYLENE RESPONSE SENSOR PROTEIN"/>
    <property type="match status" value="1"/>
</dbReference>
<evidence type="ECO:0000313" key="12">
    <source>
        <dbReference type="EMBL" id="KLE09090.1"/>
    </source>
</evidence>
<dbReference type="InterPro" id="IPR036890">
    <property type="entry name" value="HATPase_C_sf"/>
</dbReference>
<feature type="transmembrane region" description="Helical" evidence="8">
    <location>
        <begin position="176"/>
        <end position="199"/>
    </location>
</feature>
<evidence type="ECO:0000256" key="1">
    <source>
        <dbReference type="ARBA" id="ARBA00000085"/>
    </source>
</evidence>
<dbReference type="InterPro" id="IPR011623">
    <property type="entry name" value="7TMR_DISM_rcpt_extracell_dom1"/>
</dbReference>
<dbReference type="InterPro" id="IPR011622">
    <property type="entry name" value="7TMR_DISM_rcpt_extracell_dom2"/>
</dbReference>
<dbReference type="EC" id="2.7.13.3" evidence="2"/>
<dbReference type="EMBL" id="JAIW01000051">
    <property type="protein sequence ID" value="KLE09090.1"/>
    <property type="molecule type" value="Genomic_DNA"/>
</dbReference>
<reference evidence="12 13" key="1">
    <citation type="submission" date="2014-01" db="EMBL/GenBank/DDBJ databases">
        <title>Development of a Comparative Genomic Fingerprinting Assay for High Resolution Genotyping of Arcobacter butzleri.</title>
        <authorList>
            <person name="Webb A.L."/>
            <person name="Inglis G.D."/>
            <person name="Kruczkiewicz P."/>
            <person name="Selinger L.B."/>
            <person name="Taboada E.N."/>
        </authorList>
    </citation>
    <scope>NUCLEOTIDE SEQUENCE [LARGE SCALE GENOMIC DNA]</scope>
    <source>
        <strain evidence="12 13">L355</strain>
    </source>
</reference>
<feature type="transmembrane region" description="Helical" evidence="8">
    <location>
        <begin position="323"/>
        <end position="345"/>
    </location>
</feature>
<dbReference type="InterPro" id="IPR011495">
    <property type="entry name" value="Sig_transdc_His_kin_sub2_dim/P"/>
</dbReference>
<feature type="transmembrane region" description="Helical" evidence="8">
    <location>
        <begin position="292"/>
        <end position="314"/>
    </location>
</feature>
<gene>
    <name evidence="12" type="ORF">AF80_07610</name>
</gene>
<keyword evidence="8" id="KW-0812">Transmembrane</keyword>
<proteinExistence type="predicted"/>
<evidence type="ECO:0000259" key="9">
    <source>
        <dbReference type="Pfam" id="PF07568"/>
    </source>
</evidence>
<feature type="domain" description="7TM-DISM receptor extracellular" evidence="10">
    <location>
        <begin position="176"/>
        <end position="372"/>
    </location>
</feature>
<dbReference type="RefSeq" id="WP_046998463.1">
    <property type="nucleotide sequence ID" value="NZ_JAIW01000051.1"/>
</dbReference>
<evidence type="ECO:0000256" key="7">
    <source>
        <dbReference type="ARBA" id="ARBA00022840"/>
    </source>
</evidence>
<dbReference type="PATRIC" id="fig|1447263.3.peg.1489"/>
<keyword evidence="8" id="KW-0472">Membrane</keyword>
<feature type="domain" description="Signal transduction histidine kinase subgroup 2 dimerisation and phosphoacceptor" evidence="9">
    <location>
        <begin position="417"/>
        <end position="488"/>
    </location>
</feature>